<dbReference type="PANTHER" id="PTHR32243:SF18">
    <property type="entry name" value="INNER MEMBRANE ABC TRANSPORTER PERMEASE PROTEIN YCJP"/>
    <property type="match status" value="1"/>
</dbReference>
<sequence length="282" mass="31415">MVNIFGNKKYWIKKGFYIVLVSILSILYILPVIWMSLSSFKPTKEFFQSPPRIIPDSVTLDQYINAFAKNNVGKSILTTIIIAVLSMVFSLIIGSMMAYPLARRPKKGYGAIMGVVISGRMMPAAALCVPMYMIFRTLGLIDSYTGLIICYTTFNLPFSVFLIRSFIRQVPYEIDESGKIDGCTKTRILFSLIIPLIGPGLVTTAIFSFLLAWNDLLFAIILTTSEKVRTLSVLVTSYNASRDRLYGEMFAVMTITLIPVVLLTVFAQKYLVEGLTTGAVKG</sequence>
<dbReference type="InterPro" id="IPR035906">
    <property type="entry name" value="MetI-like_sf"/>
</dbReference>
<feature type="transmembrane region" description="Helical" evidence="7">
    <location>
        <begin position="16"/>
        <end position="37"/>
    </location>
</feature>
<evidence type="ECO:0000313" key="10">
    <source>
        <dbReference type="Proteomes" id="UP000018168"/>
    </source>
</evidence>
<dbReference type="InterPro" id="IPR050901">
    <property type="entry name" value="BP-dep_ABC_trans_perm"/>
</dbReference>
<keyword evidence="5 7" id="KW-1133">Transmembrane helix</keyword>
<dbReference type="SUPFAM" id="SSF161098">
    <property type="entry name" value="MetI-like"/>
    <property type="match status" value="1"/>
</dbReference>
<name>R6NDU5_9FIRM</name>
<comment type="similarity">
    <text evidence="7">Belongs to the binding-protein-dependent transport system permease family.</text>
</comment>
<reference evidence="9" key="1">
    <citation type="submission" date="2012-11" db="EMBL/GenBank/DDBJ databases">
        <title>Dependencies among metagenomic species, viruses, plasmids and units of genetic variation.</title>
        <authorList>
            <person name="Nielsen H.B."/>
            <person name="Almeida M."/>
            <person name="Juncker A.S."/>
            <person name="Rasmussen S."/>
            <person name="Li J."/>
            <person name="Sunagawa S."/>
            <person name="Plichta D."/>
            <person name="Gautier L."/>
            <person name="Le Chatelier E."/>
            <person name="Peletier E."/>
            <person name="Bonde I."/>
            <person name="Nielsen T."/>
            <person name="Manichanh C."/>
            <person name="Arumugam M."/>
            <person name="Batto J."/>
            <person name="Santos M.B.Q.D."/>
            <person name="Blom N."/>
            <person name="Borruel N."/>
            <person name="Burgdorf K.S."/>
            <person name="Boumezbeur F."/>
            <person name="Casellas F."/>
            <person name="Dore J."/>
            <person name="Guarner F."/>
            <person name="Hansen T."/>
            <person name="Hildebrand F."/>
            <person name="Kaas R.S."/>
            <person name="Kennedy S."/>
            <person name="Kristiansen K."/>
            <person name="Kultima J.R."/>
            <person name="Leonard P."/>
            <person name="Levenez F."/>
            <person name="Lund O."/>
            <person name="Moumen B."/>
            <person name="Le Paslier D."/>
            <person name="Pons N."/>
            <person name="Pedersen O."/>
            <person name="Prifti E."/>
            <person name="Qin J."/>
            <person name="Raes J."/>
            <person name="Tap J."/>
            <person name="Tims S."/>
            <person name="Ussery D.W."/>
            <person name="Yamada T."/>
            <person name="MetaHit consortium"/>
            <person name="Renault P."/>
            <person name="Sicheritz-Ponten T."/>
            <person name="Bork P."/>
            <person name="Wang J."/>
            <person name="Brunak S."/>
            <person name="Ehrlich S.D."/>
        </authorList>
    </citation>
    <scope>NUCLEOTIDE SEQUENCE [LARGE SCALE GENOMIC DNA]</scope>
</reference>
<comment type="subcellular location">
    <subcellularLocation>
        <location evidence="1 7">Cell membrane</location>
        <topology evidence="1 7">Multi-pass membrane protein</topology>
    </subcellularLocation>
</comment>
<evidence type="ECO:0000256" key="3">
    <source>
        <dbReference type="ARBA" id="ARBA00022475"/>
    </source>
</evidence>
<evidence type="ECO:0000256" key="5">
    <source>
        <dbReference type="ARBA" id="ARBA00022989"/>
    </source>
</evidence>
<keyword evidence="2 7" id="KW-0813">Transport</keyword>
<dbReference type="Pfam" id="PF00528">
    <property type="entry name" value="BPD_transp_1"/>
    <property type="match status" value="1"/>
</dbReference>
<dbReference type="Gene3D" id="1.10.3720.10">
    <property type="entry name" value="MetI-like"/>
    <property type="match status" value="1"/>
</dbReference>
<dbReference type="Proteomes" id="UP000018168">
    <property type="component" value="Unassembled WGS sequence"/>
</dbReference>
<dbReference type="PROSITE" id="PS50928">
    <property type="entry name" value="ABC_TM1"/>
    <property type="match status" value="1"/>
</dbReference>
<feature type="transmembrane region" description="Helical" evidence="7">
    <location>
        <begin position="188"/>
        <end position="210"/>
    </location>
</feature>
<dbReference type="CDD" id="cd06261">
    <property type="entry name" value="TM_PBP2"/>
    <property type="match status" value="1"/>
</dbReference>
<feature type="transmembrane region" description="Helical" evidence="7">
    <location>
        <begin position="111"/>
        <end position="134"/>
    </location>
</feature>
<comment type="caution">
    <text evidence="9">The sequence shown here is derived from an EMBL/GenBank/DDBJ whole genome shotgun (WGS) entry which is preliminary data.</text>
</comment>
<keyword evidence="4 7" id="KW-0812">Transmembrane</keyword>
<keyword evidence="6 7" id="KW-0472">Membrane</keyword>
<keyword evidence="3" id="KW-1003">Cell membrane</keyword>
<feature type="transmembrane region" description="Helical" evidence="7">
    <location>
        <begin position="250"/>
        <end position="271"/>
    </location>
</feature>
<feature type="domain" description="ABC transmembrane type-1" evidence="8">
    <location>
        <begin position="76"/>
        <end position="267"/>
    </location>
</feature>
<proteinExistence type="inferred from homology"/>
<evidence type="ECO:0000256" key="6">
    <source>
        <dbReference type="ARBA" id="ARBA00023136"/>
    </source>
</evidence>
<gene>
    <name evidence="9" type="ORF">BN578_02360</name>
</gene>
<evidence type="ECO:0000256" key="2">
    <source>
        <dbReference type="ARBA" id="ARBA00022448"/>
    </source>
</evidence>
<organism evidence="9 10">
    <name type="scientific">[Clostridium] leptum CAG:27</name>
    <dbReference type="NCBI Taxonomy" id="1263068"/>
    <lineage>
        <taxon>Bacteria</taxon>
        <taxon>Bacillati</taxon>
        <taxon>Bacillota</taxon>
        <taxon>Clostridia</taxon>
        <taxon>Eubacteriales</taxon>
        <taxon>Oscillospiraceae</taxon>
        <taxon>Oscillospiraceae incertae sedis</taxon>
    </lineage>
</organism>
<dbReference type="PANTHER" id="PTHR32243">
    <property type="entry name" value="MALTOSE TRANSPORT SYSTEM PERMEASE-RELATED"/>
    <property type="match status" value="1"/>
</dbReference>
<evidence type="ECO:0000256" key="1">
    <source>
        <dbReference type="ARBA" id="ARBA00004651"/>
    </source>
</evidence>
<dbReference type="GO" id="GO:0005886">
    <property type="term" value="C:plasma membrane"/>
    <property type="evidence" value="ECO:0007669"/>
    <property type="project" value="UniProtKB-SubCell"/>
</dbReference>
<dbReference type="AlphaFoldDB" id="R6NDU5"/>
<feature type="transmembrane region" description="Helical" evidence="7">
    <location>
        <begin position="76"/>
        <end position="99"/>
    </location>
</feature>
<evidence type="ECO:0000313" key="9">
    <source>
        <dbReference type="EMBL" id="CDC04391.1"/>
    </source>
</evidence>
<evidence type="ECO:0000259" key="8">
    <source>
        <dbReference type="PROSITE" id="PS50928"/>
    </source>
</evidence>
<dbReference type="EMBL" id="CBEP010000050">
    <property type="protein sequence ID" value="CDC04391.1"/>
    <property type="molecule type" value="Genomic_DNA"/>
</dbReference>
<protein>
    <submittedName>
        <fullName evidence="9">Binding-protein-dependent transport systems inner membrane component</fullName>
    </submittedName>
</protein>
<dbReference type="GO" id="GO:0055085">
    <property type="term" value="P:transmembrane transport"/>
    <property type="evidence" value="ECO:0007669"/>
    <property type="project" value="InterPro"/>
</dbReference>
<evidence type="ECO:0000256" key="7">
    <source>
        <dbReference type="RuleBase" id="RU363032"/>
    </source>
</evidence>
<dbReference type="InterPro" id="IPR000515">
    <property type="entry name" value="MetI-like"/>
</dbReference>
<feature type="transmembrane region" description="Helical" evidence="7">
    <location>
        <begin position="146"/>
        <end position="167"/>
    </location>
</feature>
<accession>R6NDU5</accession>
<evidence type="ECO:0000256" key="4">
    <source>
        <dbReference type="ARBA" id="ARBA00022692"/>
    </source>
</evidence>